<feature type="transmembrane region" description="Helical" evidence="1">
    <location>
        <begin position="39"/>
        <end position="59"/>
    </location>
</feature>
<feature type="transmembrane region" description="Helical" evidence="1">
    <location>
        <begin position="15"/>
        <end position="33"/>
    </location>
</feature>
<dbReference type="EMBL" id="CP041166">
    <property type="protein sequence ID" value="QFR44216.1"/>
    <property type="molecule type" value="Genomic_DNA"/>
</dbReference>
<sequence>MGMISRMNKYYSKSIFLFLIMHPTFYFSIGFAMLTDYNIFAIILLFLKTADIATKILLIEQIFKKKKLSHELSLALLTPINNFLPYIGLCIYPLFIILAF</sequence>
<gene>
    <name evidence="2" type="ORF">FJR47_04165</name>
</gene>
<protein>
    <submittedName>
        <fullName evidence="2">Uncharacterized protein</fullName>
    </submittedName>
</protein>
<dbReference type="KEGG" id="suln:FJR47_04165"/>
<keyword evidence="1" id="KW-0472">Membrane</keyword>
<dbReference type="Proteomes" id="UP000326061">
    <property type="component" value="Chromosome"/>
</dbReference>
<name>A0AAJ4A590_9BACT</name>
<proteinExistence type="predicted"/>
<dbReference type="AlphaFoldDB" id="A0AAJ4A590"/>
<keyword evidence="3" id="KW-1185">Reference proteome</keyword>
<organism evidence="2 3">
    <name type="scientific">Sulfurimonas xiamenensis</name>
    <dbReference type="NCBI Taxonomy" id="2590021"/>
    <lineage>
        <taxon>Bacteria</taxon>
        <taxon>Pseudomonadati</taxon>
        <taxon>Campylobacterota</taxon>
        <taxon>Epsilonproteobacteria</taxon>
        <taxon>Campylobacterales</taxon>
        <taxon>Sulfurimonadaceae</taxon>
        <taxon>Sulfurimonas</taxon>
    </lineage>
</organism>
<reference evidence="3" key="1">
    <citation type="submission" date="2019-06" db="EMBL/GenBank/DDBJ databases">
        <title>Sulfurimonas gotlandica sp. nov., a chemoautotrophic and psychrotolerant epsilonproteobacterium isolated from a pelagic redoxcline, and an emended description of the genus Sulfurimonas.</title>
        <authorList>
            <person name="Wang S."/>
            <person name="Jiang L."/>
            <person name="Shao Z."/>
        </authorList>
    </citation>
    <scope>NUCLEOTIDE SEQUENCE [LARGE SCALE GENOMIC DNA]</scope>
    <source>
        <strain evidence="3">1-1N</strain>
    </source>
</reference>
<keyword evidence="1" id="KW-1133">Transmembrane helix</keyword>
<accession>A0AAJ4A590</accession>
<evidence type="ECO:0000256" key="1">
    <source>
        <dbReference type="SAM" id="Phobius"/>
    </source>
</evidence>
<evidence type="ECO:0000313" key="3">
    <source>
        <dbReference type="Proteomes" id="UP000326061"/>
    </source>
</evidence>
<feature type="transmembrane region" description="Helical" evidence="1">
    <location>
        <begin position="80"/>
        <end position="99"/>
    </location>
</feature>
<keyword evidence="1" id="KW-0812">Transmembrane</keyword>
<evidence type="ECO:0000313" key="2">
    <source>
        <dbReference type="EMBL" id="QFR44216.1"/>
    </source>
</evidence>